<evidence type="ECO:0000313" key="2">
    <source>
        <dbReference type="Proteomes" id="UP000198716"/>
    </source>
</evidence>
<dbReference type="Proteomes" id="UP000198716">
    <property type="component" value="Unassembled WGS sequence"/>
</dbReference>
<organism evidence="1 2">
    <name type="scientific">Actinopolyspora alba</name>
    <dbReference type="NCBI Taxonomy" id="673379"/>
    <lineage>
        <taxon>Bacteria</taxon>
        <taxon>Bacillati</taxon>
        <taxon>Actinomycetota</taxon>
        <taxon>Actinomycetes</taxon>
        <taxon>Actinopolysporales</taxon>
        <taxon>Actinopolysporaceae</taxon>
        <taxon>Actinopolyspora</taxon>
        <taxon>Actinopolyspora alba group</taxon>
    </lineage>
</organism>
<accession>A0A1I1Y4N7</accession>
<gene>
    <name evidence="1" type="ORF">SAMN04487819_108173</name>
</gene>
<proteinExistence type="predicted"/>
<keyword evidence="2" id="KW-1185">Reference proteome</keyword>
<sequence length="168" mass="17641">MTTTARGELANTVAVLDPYVIHGGQGAVLDAPEKVLTDIPEEQLHELRTALAKFNTAEHQPSPEEARTVARGVWRGEHGYIKHHWYGWELGMDSYLCNKVTGGLITAGGVATAVGAGTSGPAAGIIAGAFSILIGMVIACEHDNGWSYIYLIGAPPFTPGGVVCNPFG</sequence>
<dbReference type="RefSeq" id="WP_139219530.1">
    <property type="nucleotide sequence ID" value="NZ_FOMZ01000008.1"/>
</dbReference>
<name>A0A1I1Y4N7_9ACTN</name>
<dbReference type="EMBL" id="FOMZ01000008">
    <property type="protein sequence ID" value="SFE14635.1"/>
    <property type="molecule type" value="Genomic_DNA"/>
</dbReference>
<reference evidence="2" key="1">
    <citation type="submission" date="2016-10" db="EMBL/GenBank/DDBJ databases">
        <authorList>
            <person name="Varghese N."/>
            <person name="Submissions S."/>
        </authorList>
    </citation>
    <scope>NUCLEOTIDE SEQUENCE [LARGE SCALE GENOMIC DNA]</scope>
    <source>
        <strain evidence="2">DSM 45004</strain>
    </source>
</reference>
<protein>
    <submittedName>
        <fullName evidence="1">Uncharacterized protein</fullName>
    </submittedName>
</protein>
<evidence type="ECO:0000313" key="1">
    <source>
        <dbReference type="EMBL" id="SFE14635.1"/>
    </source>
</evidence>
<dbReference type="AlphaFoldDB" id="A0A1I1Y4N7"/>